<dbReference type="GO" id="GO:0005739">
    <property type="term" value="C:mitochondrion"/>
    <property type="evidence" value="ECO:0007669"/>
    <property type="project" value="UniProtKB-SubCell"/>
</dbReference>
<keyword evidence="10" id="KW-0067">ATP-binding</keyword>
<dbReference type="InterPro" id="IPR016270">
    <property type="entry name" value="PGS1"/>
</dbReference>
<evidence type="ECO:0000256" key="7">
    <source>
        <dbReference type="ARBA" id="ARBA00023209"/>
    </source>
</evidence>
<dbReference type="UniPathway" id="UPA00084">
    <property type="reaction ID" value="UER00503"/>
</dbReference>
<dbReference type="GO" id="GO:0008444">
    <property type="term" value="F:CDP-diacylglycerol-glycerol-3-phosphate 3-phosphatidyltransferase activity"/>
    <property type="evidence" value="ECO:0007669"/>
    <property type="project" value="UniProtKB-EC"/>
</dbReference>
<comment type="similarity">
    <text evidence="2 10">Belongs to the CDP-alcohol phosphatidyltransferase class-II family.</text>
</comment>
<dbReference type="InterPro" id="IPR001736">
    <property type="entry name" value="PLipase_D/transphosphatidylase"/>
</dbReference>
<organism evidence="12 13">
    <name type="scientific">Pichia sorbitophila (strain ATCC MYA-4447 / BCRC 22081 / CBS 7064 / NBRC 10061 / NRRL Y-12695)</name>
    <name type="common">Hybrid yeast</name>
    <dbReference type="NCBI Taxonomy" id="559304"/>
    <lineage>
        <taxon>Eukaryota</taxon>
        <taxon>Fungi</taxon>
        <taxon>Dikarya</taxon>
        <taxon>Ascomycota</taxon>
        <taxon>Saccharomycotina</taxon>
        <taxon>Pichiomycetes</taxon>
        <taxon>Debaryomycetaceae</taxon>
        <taxon>Millerozyma</taxon>
    </lineage>
</organism>
<protein>
    <recommendedName>
        <fullName evidence="10">CDP-diacylglycerol--glycerol-3-phosphate 3-phosphatidyltransferase</fullName>
        <ecNumber evidence="10">2.7.8.5</ecNumber>
    </recommendedName>
</protein>
<proteinExistence type="inferred from homology"/>
<accession>G8YNJ8</accession>
<dbReference type="EC" id="2.7.8.5" evidence="10"/>
<keyword evidence="10" id="KW-0547">Nucleotide-binding</keyword>
<dbReference type="STRING" id="559304.G8YNJ8"/>
<evidence type="ECO:0000256" key="5">
    <source>
        <dbReference type="ARBA" id="ARBA00022737"/>
    </source>
</evidence>
<keyword evidence="5" id="KW-0677">Repeat</keyword>
<keyword evidence="4 10" id="KW-0808">Transferase</keyword>
<name>G8YNJ8_PICSO</name>
<dbReference type="InterPro" id="IPR025202">
    <property type="entry name" value="PLD-like_dom"/>
</dbReference>
<reference evidence="12 13" key="1">
    <citation type="journal article" date="2012" name="G3 (Bethesda)">
        <title>Pichia sorbitophila, an interspecies yeast hybrid reveals early steps of genome resolution following polyploidization.</title>
        <authorList>
            <person name="Leh Louis V."/>
            <person name="Despons L."/>
            <person name="Friedrich A."/>
            <person name="Martin T."/>
            <person name="Durrens P."/>
            <person name="Casaregola S."/>
            <person name="Neuveglise C."/>
            <person name="Fairhead C."/>
            <person name="Marck C."/>
            <person name="Cruz J.A."/>
            <person name="Straub M.L."/>
            <person name="Kugler V."/>
            <person name="Sacerdot C."/>
            <person name="Uzunov Z."/>
            <person name="Thierry A."/>
            <person name="Weiss S."/>
            <person name="Bleykasten C."/>
            <person name="De Montigny J."/>
            <person name="Jacques N."/>
            <person name="Jung P."/>
            <person name="Lemaire M."/>
            <person name="Mallet S."/>
            <person name="Morel G."/>
            <person name="Richard G.F."/>
            <person name="Sarkar A."/>
            <person name="Savel G."/>
            <person name="Schacherer J."/>
            <person name="Seret M.L."/>
            <person name="Talla E."/>
            <person name="Samson G."/>
            <person name="Jubin C."/>
            <person name="Poulain J."/>
            <person name="Vacherie B."/>
            <person name="Barbe V."/>
            <person name="Pelletier E."/>
            <person name="Sherman D.J."/>
            <person name="Westhof E."/>
            <person name="Weissenbach J."/>
            <person name="Baret P.V."/>
            <person name="Wincker P."/>
            <person name="Gaillardin C."/>
            <person name="Dujon B."/>
            <person name="Souciet J.L."/>
        </authorList>
    </citation>
    <scope>NUCLEOTIDE SEQUENCE [LARGE SCALE GENOMIC DNA]</scope>
    <source>
        <strain evidence="13">ATCC MYA-4447 / BCRC 22081 / CBS 7064 / NBRC 10061 / NRRL Y-12695</strain>
    </source>
</reference>
<keyword evidence="13" id="KW-1185">Reference proteome</keyword>
<feature type="domain" description="PLD phosphodiesterase" evidence="11">
    <location>
        <begin position="192"/>
        <end position="218"/>
    </location>
</feature>
<evidence type="ECO:0000256" key="4">
    <source>
        <dbReference type="ARBA" id="ARBA00022679"/>
    </source>
</evidence>
<dbReference type="PANTHER" id="PTHR12586">
    <property type="entry name" value="CDP-DIACYLGLYCEROL--SERINE O-PHOSPHATIDYLTRANSFERASE"/>
    <property type="match status" value="1"/>
</dbReference>
<evidence type="ECO:0000259" key="11">
    <source>
        <dbReference type="PROSITE" id="PS50035"/>
    </source>
</evidence>
<sequence length="559" mass="64463">MLRIIAERVVFSSYNRRMIQTIWNYMRPQVVEPSRRTYGTNNKEFKEEQINDFDPKVKSIIHQLDGISPRFVMRKDDIQILTHPADFYETLKQKISSAKKRVFLSSLYIGKSQYELAECIEHSLANNEDLKVSILVDALRGTREAPNSPCSASLLYPLVEKFGKHRIDIRMYHTPHLKGLAKWWYPKRYNESWGVQHMKLYGFDDEIILSGANLSHDYFTDRQDRYYIFKNKHMTDYFFNIHNAVSSLSYQLLPSASKPEGFRLTWPTSNASCEPHMNLHRFLSDSSYLLEPLLKQHALNAFEEYDDTDKFDTIVYPISQLTPLFHQNNDISTEKPSILRLLACLDTPKVKWWFTAGYFNMLQQIQDRLINGKAKGCVITAAPQANSFYQSSGLSYYVPELYLLCAKKFLEEVRLRGKDSQISLYEWKKGIVNSVGGWSFHAKGLWITSPNEDEPTITVIGSSNYTKRAYSLDLEANAIIITKDASLKKQMKNEIHNLLKNVERLELSDFEPKVPAENLAIADGSDDTASTEKLSDANDKHYKISRRAHFALKVLGGSL</sequence>
<evidence type="ECO:0000256" key="6">
    <source>
        <dbReference type="ARBA" id="ARBA00023098"/>
    </source>
</evidence>
<dbReference type="SMART" id="SM00155">
    <property type="entry name" value="PLDc"/>
    <property type="match status" value="2"/>
</dbReference>
<dbReference type="InParanoid" id="G8YNJ8"/>
<dbReference type="GO" id="GO:0005524">
    <property type="term" value="F:ATP binding"/>
    <property type="evidence" value="ECO:0007669"/>
    <property type="project" value="UniProtKB-KW"/>
</dbReference>
<comment type="subcellular location">
    <subcellularLocation>
        <location evidence="10">Mitochondrion</location>
    </subcellularLocation>
</comment>
<dbReference type="PROSITE" id="PS50035">
    <property type="entry name" value="PLD"/>
    <property type="match status" value="1"/>
</dbReference>
<dbReference type="PANTHER" id="PTHR12586:SF1">
    <property type="entry name" value="CDP-DIACYLGLYCEROL--GLYCEROL-3-PHOSPHATE 3-PHOSPHATIDYLTRANSFERASE, MITOCHONDRIAL"/>
    <property type="match status" value="1"/>
</dbReference>
<evidence type="ECO:0000256" key="10">
    <source>
        <dbReference type="RuleBase" id="RU365024"/>
    </source>
</evidence>
<dbReference type="CDD" id="cd09137">
    <property type="entry name" value="PLDc_PGS1_euk_2"/>
    <property type="match status" value="1"/>
</dbReference>
<keyword evidence="3 10" id="KW-0444">Lipid biosynthesis</keyword>
<keyword evidence="7 10" id="KW-0594">Phospholipid biosynthesis</keyword>
<evidence type="ECO:0000313" key="12">
    <source>
        <dbReference type="EMBL" id="CCE79516.1"/>
    </source>
</evidence>
<gene>
    <name evidence="12" type="primary">Piso0_001584</name>
    <name evidence="12" type="ORF">GNLVRS01_PISO0E08254g</name>
</gene>
<comment type="function">
    <text evidence="10">Functions in the biosynthesis of the anionic phospholipids phosphatidylglycerol and cardiolipin.</text>
</comment>
<evidence type="ECO:0000313" key="13">
    <source>
        <dbReference type="Proteomes" id="UP000005222"/>
    </source>
</evidence>
<keyword evidence="10" id="KW-0496">Mitochondrion</keyword>
<keyword evidence="6 10" id="KW-0443">Lipid metabolism</keyword>
<dbReference type="SUPFAM" id="SSF56024">
    <property type="entry name" value="Phospholipase D/nuclease"/>
    <property type="match status" value="2"/>
</dbReference>
<evidence type="ECO:0000256" key="9">
    <source>
        <dbReference type="ARBA" id="ARBA00048586"/>
    </source>
</evidence>
<evidence type="ECO:0000256" key="3">
    <source>
        <dbReference type="ARBA" id="ARBA00022516"/>
    </source>
</evidence>
<evidence type="ECO:0000256" key="1">
    <source>
        <dbReference type="ARBA" id="ARBA00005042"/>
    </source>
</evidence>
<dbReference type="AlphaFoldDB" id="G8YNJ8"/>
<dbReference type="OMA" id="WLWDARY"/>
<dbReference type="Proteomes" id="UP000005222">
    <property type="component" value="Chromosome E"/>
</dbReference>
<evidence type="ECO:0000256" key="8">
    <source>
        <dbReference type="ARBA" id="ARBA00023264"/>
    </source>
</evidence>
<keyword evidence="8 10" id="KW-1208">Phospholipid metabolism</keyword>
<dbReference type="HOGENOM" id="CLU_030471_1_1_1"/>
<comment type="catalytic activity">
    <reaction evidence="9 10">
        <text>a CDP-1,2-diacyl-sn-glycerol + sn-glycerol 3-phosphate = a 1,2-diacyl-sn-glycero-3-phospho-(1'-sn-glycero-3'-phosphate) + CMP + H(+)</text>
        <dbReference type="Rhea" id="RHEA:12593"/>
        <dbReference type="ChEBI" id="CHEBI:15378"/>
        <dbReference type="ChEBI" id="CHEBI:57597"/>
        <dbReference type="ChEBI" id="CHEBI:58332"/>
        <dbReference type="ChEBI" id="CHEBI:60110"/>
        <dbReference type="ChEBI" id="CHEBI:60377"/>
        <dbReference type="EC" id="2.7.8.5"/>
    </reaction>
</comment>
<comment type="pathway">
    <text evidence="1 10">Phospholipid metabolism; phosphatidylglycerol biosynthesis; phosphatidylglycerol from CDP-diacylglycerol: step 1/2.</text>
</comment>
<dbReference type="EMBL" id="FO082055">
    <property type="protein sequence ID" value="CCE79516.1"/>
    <property type="molecule type" value="Genomic_DNA"/>
</dbReference>
<dbReference type="GO" id="GO:0032049">
    <property type="term" value="P:cardiolipin biosynthetic process"/>
    <property type="evidence" value="ECO:0007669"/>
    <property type="project" value="InterPro"/>
</dbReference>
<dbReference type="Gene3D" id="3.30.870.10">
    <property type="entry name" value="Endonuclease Chain A"/>
    <property type="match status" value="2"/>
</dbReference>
<dbReference type="Pfam" id="PF13091">
    <property type="entry name" value="PLDc_2"/>
    <property type="match status" value="1"/>
</dbReference>
<dbReference type="OrthoDB" id="10250191at2759"/>
<dbReference type="CDD" id="cd09135">
    <property type="entry name" value="PLDc_PGS1_euk_1"/>
    <property type="match status" value="1"/>
</dbReference>
<dbReference type="eggNOG" id="KOG3964">
    <property type="taxonomic scope" value="Eukaryota"/>
</dbReference>
<evidence type="ECO:0000256" key="2">
    <source>
        <dbReference type="ARBA" id="ARBA00010682"/>
    </source>
</evidence>
<dbReference type="FunCoup" id="G8YNJ8">
    <property type="interactions" value="680"/>
</dbReference>